<keyword evidence="2" id="KW-0560">Oxidoreductase</keyword>
<dbReference type="InterPro" id="IPR052733">
    <property type="entry name" value="Chloroplast_QOR"/>
</dbReference>
<dbReference type="PANTHER" id="PTHR44013">
    <property type="entry name" value="ZINC-TYPE ALCOHOL DEHYDROGENASE-LIKE PROTEIN C16A3.02C"/>
    <property type="match status" value="1"/>
</dbReference>
<feature type="domain" description="Enoyl reductase (ER)" evidence="1">
    <location>
        <begin position="10"/>
        <end position="305"/>
    </location>
</feature>
<dbReference type="InterPro" id="IPR011032">
    <property type="entry name" value="GroES-like_sf"/>
</dbReference>
<dbReference type="InterPro" id="IPR020843">
    <property type="entry name" value="ER"/>
</dbReference>
<organism evidence="2 3">
    <name type="scientific">Streptomyces longisporoflavus</name>
    <dbReference type="NCBI Taxonomy" id="28044"/>
    <lineage>
        <taxon>Bacteria</taxon>
        <taxon>Bacillati</taxon>
        <taxon>Actinomycetota</taxon>
        <taxon>Actinomycetes</taxon>
        <taxon>Kitasatosporales</taxon>
        <taxon>Streptomycetaceae</taxon>
        <taxon>Streptomyces</taxon>
    </lineage>
</organism>
<accession>A0ABW7QVH1</accession>
<protein>
    <submittedName>
        <fullName evidence="2">NADP-dependent oxidoreductase</fullName>
        <ecNumber evidence="2">1.-.-.-</ecNumber>
    </submittedName>
</protein>
<evidence type="ECO:0000313" key="2">
    <source>
        <dbReference type="EMBL" id="MFH8548995.1"/>
    </source>
</evidence>
<reference evidence="2 3" key="1">
    <citation type="submission" date="2024-10" db="EMBL/GenBank/DDBJ databases">
        <title>The Natural Products Discovery Center: Release of the First 8490 Sequenced Strains for Exploring Actinobacteria Biosynthetic Diversity.</title>
        <authorList>
            <person name="Kalkreuter E."/>
            <person name="Kautsar S.A."/>
            <person name="Yang D."/>
            <person name="Bader C.D."/>
            <person name="Teijaro C.N."/>
            <person name="Fluegel L."/>
            <person name="Davis C.M."/>
            <person name="Simpson J.R."/>
            <person name="Lauterbach L."/>
            <person name="Steele A.D."/>
            <person name="Gui C."/>
            <person name="Meng S."/>
            <person name="Li G."/>
            <person name="Viehrig K."/>
            <person name="Ye F."/>
            <person name="Su P."/>
            <person name="Kiefer A.F."/>
            <person name="Nichols A."/>
            <person name="Cepeda A.J."/>
            <person name="Yan W."/>
            <person name="Fan B."/>
            <person name="Jiang Y."/>
            <person name="Adhikari A."/>
            <person name="Zheng C.-J."/>
            <person name="Schuster L."/>
            <person name="Cowan T.M."/>
            <person name="Smanski M.J."/>
            <person name="Chevrette M.G."/>
            <person name="De Carvalho L.P.S."/>
            <person name="Shen B."/>
        </authorList>
    </citation>
    <scope>NUCLEOTIDE SEQUENCE [LARGE SCALE GENOMIC DNA]</scope>
    <source>
        <strain evidence="2 3">NPDC017990</strain>
    </source>
</reference>
<evidence type="ECO:0000259" key="1">
    <source>
        <dbReference type="SMART" id="SM00829"/>
    </source>
</evidence>
<dbReference type="Pfam" id="PF13602">
    <property type="entry name" value="ADH_zinc_N_2"/>
    <property type="match status" value="1"/>
</dbReference>
<dbReference type="CDD" id="cd05289">
    <property type="entry name" value="MDR_like_2"/>
    <property type="match status" value="1"/>
</dbReference>
<name>A0ABW7QVH1_9ACTN</name>
<evidence type="ECO:0000313" key="3">
    <source>
        <dbReference type="Proteomes" id="UP001610818"/>
    </source>
</evidence>
<dbReference type="PANTHER" id="PTHR44013:SF1">
    <property type="entry name" value="ZINC-TYPE ALCOHOL DEHYDROGENASE-LIKE PROTEIN C16A3.02C"/>
    <property type="match status" value="1"/>
</dbReference>
<dbReference type="Gene3D" id="3.40.50.720">
    <property type="entry name" value="NAD(P)-binding Rossmann-like Domain"/>
    <property type="match status" value="1"/>
</dbReference>
<dbReference type="EC" id="1.-.-.-" evidence="2"/>
<dbReference type="Proteomes" id="UP001610818">
    <property type="component" value="Unassembled WGS sequence"/>
</dbReference>
<dbReference type="GO" id="GO:0016491">
    <property type="term" value="F:oxidoreductase activity"/>
    <property type="evidence" value="ECO:0007669"/>
    <property type="project" value="UniProtKB-KW"/>
</dbReference>
<sequence length="308" mass="32191">MKAVHFRRFGGSGVLEYGELPDPLLGPDHVLVRMRAASLNPIDWKAREGLLAPVMDTVFPVVTGFDVAGVVERTGPAVTEYAPGDEVMGFVWPDRLGHGTFADLVAAPVRTLAPKTPGLTWAEAAAIPLAGLAAYQSLVHRLRVTGADTVLVHAAAGGVGIFAVQIAVTLGARVIGTASEDNHDFLRALGAEPVTYRKALAEGVRALAPGGVTAVLDAAGKRALRVSPELLAPGGRLVSVADPQVRALGGTYVFTRPSTSDLTELGRMAGDGRLRVEIARSFPLEKAAEAHDLIRAGHTRGKLVVTAS</sequence>
<comment type="caution">
    <text evidence="2">The sequence shown here is derived from an EMBL/GenBank/DDBJ whole genome shotgun (WGS) entry which is preliminary data.</text>
</comment>
<keyword evidence="3" id="KW-1185">Reference proteome</keyword>
<dbReference type="SUPFAM" id="SSF50129">
    <property type="entry name" value="GroES-like"/>
    <property type="match status" value="1"/>
</dbReference>
<dbReference type="Gene3D" id="3.90.180.10">
    <property type="entry name" value="Medium-chain alcohol dehydrogenases, catalytic domain"/>
    <property type="match status" value="1"/>
</dbReference>
<dbReference type="EMBL" id="JBIRGQ010000005">
    <property type="protein sequence ID" value="MFH8548995.1"/>
    <property type="molecule type" value="Genomic_DNA"/>
</dbReference>
<dbReference type="RefSeq" id="WP_397715451.1">
    <property type="nucleotide sequence ID" value="NZ_JBIRGN010000005.1"/>
</dbReference>
<dbReference type="SUPFAM" id="SSF51735">
    <property type="entry name" value="NAD(P)-binding Rossmann-fold domains"/>
    <property type="match status" value="1"/>
</dbReference>
<proteinExistence type="predicted"/>
<gene>
    <name evidence="2" type="ORF">ACH4F9_28655</name>
</gene>
<dbReference type="SMART" id="SM00829">
    <property type="entry name" value="PKS_ER"/>
    <property type="match status" value="1"/>
</dbReference>
<dbReference type="InterPro" id="IPR036291">
    <property type="entry name" value="NAD(P)-bd_dom_sf"/>
</dbReference>
<dbReference type="InterPro" id="IPR013154">
    <property type="entry name" value="ADH-like_N"/>
</dbReference>
<dbReference type="Pfam" id="PF08240">
    <property type="entry name" value="ADH_N"/>
    <property type="match status" value="1"/>
</dbReference>